<dbReference type="EMBL" id="MU005596">
    <property type="protein sequence ID" value="KAF2680558.1"/>
    <property type="molecule type" value="Genomic_DNA"/>
</dbReference>
<gene>
    <name evidence="1" type="ORF">K458DRAFT_392903</name>
</gene>
<evidence type="ECO:0008006" key="3">
    <source>
        <dbReference type="Google" id="ProtNLM"/>
    </source>
</evidence>
<organism evidence="1 2">
    <name type="scientific">Lentithecium fluviatile CBS 122367</name>
    <dbReference type="NCBI Taxonomy" id="1168545"/>
    <lineage>
        <taxon>Eukaryota</taxon>
        <taxon>Fungi</taxon>
        <taxon>Dikarya</taxon>
        <taxon>Ascomycota</taxon>
        <taxon>Pezizomycotina</taxon>
        <taxon>Dothideomycetes</taxon>
        <taxon>Pleosporomycetidae</taxon>
        <taxon>Pleosporales</taxon>
        <taxon>Massarineae</taxon>
        <taxon>Lentitheciaceae</taxon>
        <taxon>Lentithecium</taxon>
    </lineage>
</organism>
<name>A0A6G1IR31_9PLEO</name>
<accession>A0A6G1IR31</accession>
<reference evidence="1" key="1">
    <citation type="journal article" date="2020" name="Stud. Mycol.">
        <title>101 Dothideomycetes genomes: a test case for predicting lifestyles and emergence of pathogens.</title>
        <authorList>
            <person name="Haridas S."/>
            <person name="Albert R."/>
            <person name="Binder M."/>
            <person name="Bloem J."/>
            <person name="Labutti K."/>
            <person name="Salamov A."/>
            <person name="Andreopoulos B."/>
            <person name="Baker S."/>
            <person name="Barry K."/>
            <person name="Bills G."/>
            <person name="Bluhm B."/>
            <person name="Cannon C."/>
            <person name="Castanera R."/>
            <person name="Culley D."/>
            <person name="Daum C."/>
            <person name="Ezra D."/>
            <person name="Gonzalez J."/>
            <person name="Henrissat B."/>
            <person name="Kuo A."/>
            <person name="Liang C."/>
            <person name="Lipzen A."/>
            <person name="Lutzoni F."/>
            <person name="Magnuson J."/>
            <person name="Mondo S."/>
            <person name="Nolan M."/>
            <person name="Ohm R."/>
            <person name="Pangilinan J."/>
            <person name="Park H.-J."/>
            <person name="Ramirez L."/>
            <person name="Alfaro M."/>
            <person name="Sun H."/>
            <person name="Tritt A."/>
            <person name="Yoshinaga Y."/>
            <person name="Zwiers L.-H."/>
            <person name="Turgeon B."/>
            <person name="Goodwin S."/>
            <person name="Spatafora J."/>
            <person name="Crous P."/>
            <person name="Grigoriev I."/>
        </authorList>
    </citation>
    <scope>NUCLEOTIDE SEQUENCE</scope>
    <source>
        <strain evidence="1">CBS 122367</strain>
    </source>
</reference>
<sequence length="79" mass="9271">MRTRPIHATHWWAVWLTSFGTRESMTINRKMVKYCTMTRTFDITKSRERLGYRPLVGNFESAERSVKAFLTAEAKDGIE</sequence>
<keyword evidence="2" id="KW-1185">Reference proteome</keyword>
<dbReference type="AlphaFoldDB" id="A0A6G1IR31"/>
<proteinExistence type="predicted"/>
<evidence type="ECO:0000313" key="2">
    <source>
        <dbReference type="Proteomes" id="UP000799291"/>
    </source>
</evidence>
<evidence type="ECO:0000313" key="1">
    <source>
        <dbReference type="EMBL" id="KAF2680558.1"/>
    </source>
</evidence>
<dbReference type="Gene3D" id="3.40.50.720">
    <property type="entry name" value="NAD(P)-binding Rossmann-like Domain"/>
    <property type="match status" value="1"/>
</dbReference>
<protein>
    <recommendedName>
        <fullName evidence="3">3-beta hydroxysteroid dehydrogenase/isomerase domain-containing protein</fullName>
    </recommendedName>
</protein>
<dbReference type="Proteomes" id="UP000799291">
    <property type="component" value="Unassembled WGS sequence"/>
</dbReference>